<accession>A0A2W7I6Y5</accession>
<dbReference type="SUPFAM" id="SSF117396">
    <property type="entry name" value="TM1631-like"/>
    <property type="match status" value="1"/>
</dbReference>
<dbReference type="PANTHER" id="PTHR30348">
    <property type="entry name" value="UNCHARACTERIZED PROTEIN YECE"/>
    <property type="match status" value="1"/>
</dbReference>
<dbReference type="Pfam" id="PF01904">
    <property type="entry name" value="DUF72"/>
    <property type="match status" value="1"/>
</dbReference>
<dbReference type="InterPro" id="IPR036520">
    <property type="entry name" value="UPF0759_sf"/>
</dbReference>
<dbReference type="InterPro" id="IPR002763">
    <property type="entry name" value="DUF72"/>
</dbReference>
<protein>
    <submittedName>
        <fullName evidence="1">Uncharacterized protein YecE (DUF72 family)</fullName>
    </submittedName>
</protein>
<dbReference type="AlphaFoldDB" id="A0A2W7I6Y5"/>
<keyword evidence="2" id="KW-1185">Reference proteome</keyword>
<dbReference type="Proteomes" id="UP000249542">
    <property type="component" value="Unassembled WGS sequence"/>
</dbReference>
<reference evidence="1 2" key="1">
    <citation type="submission" date="2018-06" db="EMBL/GenBank/DDBJ databases">
        <title>Genomic Encyclopedia of Archaeal and Bacterial Type Strains, Phase II (KMG-II): from individual species to whole genera.</title>
        <authorList>
            <person name="Goeker M."/>
        </authorList>
    </citation>
    <scope>NUCLEOTIDE SEQUENCE [LARGE SCALE GENOMIC DNA]</scope>
    <source>
        <strain evidence="1 2">DSM 15361</strain>
    </source>
</reference>
<sequence>MKFGKVEHPEQIDFSLPPNQEQTHNILHKVEPETWEDVRIGCAKWNKKDLKNFYPRGTKEELTYYSTQFNSIELNASFYRMWPNEQFQKWEEKTIENFKFFPKVPRLISHLKRLQDCDELVTDFTANLMGLHHKLGMVFLQMPDNFLPKDMDRLAPFFEKWPKEIPLSIEVRNENWFKDKKIEDDFNAILLKYNITNLITDSAGRRDLLHMRLTTPTAFIRYNGANHPSDYTRLDDWLDRIEDWYTHGLKNLYFFIHQNVEESSPLLSAYFIEKFNERFSTKISIPKTL</sequence>
<dbReference type="EMBL" id="QKYV01000002">
    <property type="protein sequence ID" value="PZW42656.1"/>
    <property type="molecule type" value="Genomic_DNA"/>
</dbReference>
<dbReference type="RefSeq" id="WP_111540301.1">
    <property type="nucleotide sequence ID" value="NZ_QKYV01000002.1"/>
</dbReference>
<organism evidence="1 2">
    <name type="scientific">Mesonia algae</name>
    <dbReference type="NCBI Taxonomy" id="213248"/>
    <lineage>
        <taxon>Bacteria</taxon>
        <taxon>Pseudomonadati</taxon>
        <taxon>Bacteroidota</taxon>
        <taxon>Flavobacteriia</taxon>
        <taxon>Flavobacteriales</taxon>
        <taxon>Flavobacteriaceae</taxon>
        <taxon>Mesonia</taxon>
    </lineage>
</organism>
<comment type="caution">
    <text evidence="1">The sequence shown here is derived from an EMBL/GenBank/DDBJ whole genome shotgun (WGS) entry which is preliminary data.</text>
</comment>
<evidence type="ECO:0000313" key="2">
    <source>
        <dbReference type="Proteomes" id="UP000249542"/>
    </source>
</evidence>
<name>A0A2W7I6Y5_9FLAO</name>
<dbReference type="PANTHER" id="PTHR30348:SF9">
    <property type="entry name" value="UPF0759 PROTEIN YECE"/>
    <property type="match status" value="1"/>
</dbReference>
<evidence type="ECO:0000313" key="1">
    <source>
        <dbReference type="EMBL" id="PZW42656.1"/>
    </source>
</evidence>
<proteinExistence type="predicted"/>
<dbReference type="Gene3D" id="3.20.20.410">
    <property type="entry name" value="Protein of unknown function UPF0759"/>
    <property type="match status" value="1"/>
</dbReference>
<gene>
    <name evidence="1" type="ORF">LX95_00972</name>
</gene>